<dbReference type="Gene3D" id="2.170.150.80">
    <property type="entry name" value="NAC domain"/>
    <property type="match status" value="1"/>
</dbReference>
<dbReference type="Proteomes" id="UP000030748">
    <property type="component" value="Unassembled WGS sequence"/>
</dbReference>
<feature type="compositionally biased region" description="Low complexity" evidence="5">
    <location>
        <begin position="206"/>
        <end position="224"/>
    </location>
</feature>
<dbReference type="eggNOG" id="ENOG502R7WC">
    <property type="taxonomic scope" value="Eukaryota"/>
</dbReference>
<dbReference type="GO" id="GO:0006355">
    <property type="term" value="P:regulation of DNA-templated transcription"/>
    <property type="evidence" value="ECO:0007669"/>
    <property type="project" value="InterPro"/>
</dbReference>
<keyword evidence="3" id="KW-0804">Transcription</keyword>
<keyword evidence="1" id="KW-0805">Transcription regulation</keyword>
<feature type="domain" description="NAC" evidence="6">
    <location>
        <begin position="14"/>
        <end position="178"/>
    </location>
</feature>
<evidence type="ECO:0000256" key="4">
    <source>
        <dbReference type="ARBA" id="ARBA00023242"/>
    </source>
</evidence>
<keyword evidence="8" id="KW-1185">Reference proteome</keyword>
<evidence type="ECO:0000256" key="1">
    <source>
        <dbReference type="ARBA" id="ARBA00023015"/>
    </source>
</evidence>
<name>A0A022RTI2_ERYGU</name>
<gene>
    <name evidence="7" type="ORF">MIMGU_mgv1a024673mg</name>
</gene>
<protein>
    <recommendedName>
        <fullName evidence="6">NAC domain-containing protein</fullName>
    </recommendedName>
</protein>
<dbReference type="STRING" id="4155.A0A022RTI2"/>
<dbReference type="KEGG" id="egt:105951641"/>
<organism evidence="7 8">
    <name type="scientific">Erythranthe guttata</name>
    <name type="common">Yellow monkey flower</name>
    <name type="synonym">Mimulus guttatus</name>
    <dbReference type="NCBI Taxonomy" id="4155"/>
    <lineage>
        <taxon>Eukaryota</taxon>
        <taxon>Viridiplantae</taxon>
        <taxon>Streptophyta</taxon>
        <taxon>Embryophyta</taxon>
        <taxon>Tracheophyta</taxon>
        <taxon>Spermatophyta</taxon>
        <taxon>Magnoliopsida</taxon>
        <taxon>eudicotyledons</taxon>
        <taxon>Gunneridae</taxon>
        <taxon>Pentapetalae</taxon>
        <taxon>asterids</taxon>
        <taxon>lamiids</taxon>
        <taxon>Lamiales</taxon>
        <taxon>Phrymaceae</taxon>
        <taxon>Erythranthe</taxon>
    </lineage>
</organism>
<reference evidence="7 8" key="1">
    <citation type="journal article" date="2013" name="Proc. Natl. Acad. Sci. U.S.A.">
        <title>Fine-scale variation in meiotic recombination in Mimulus inferred from population shotgun sequencing.</title>
        <authorList>
            <person name="Hellsten U."/>
            <person name="Wright K.M."/>
            <person name="Jenkins J."/>
            <person name="Shu S."/>
            <person name="Yuan Y."/>
            <person name="Wessler S.R."/>
            <person name="Schmutz J."/>
            <person name="Willis J.H."/>
            <person name="Rokhsar D.S."/>
        </authorList>
    </citation>
    <scope>NUCLEOTIDE SEQUENCE [LARGE SCALE GENOMIC DNA]</scope>
    <source>
        <strain evidence="8">cv. DUN x IM62</strain>
    </source>
</reference>
<dbReference type="PROSITE" id="PS51005">
    <property type="entry name" value="NAC"/>
    <property type="match status" value="1"/>
</dbReference>
<dbReference type="PhylomeDB" id="A0A022RTI2"/>
<proteinExistence type="predicted"/>
<sequence length="224" mass="25688">MDMMKFVGEGGRKLPPGFRFQPTDEEIVFQYLARKTFSHPLPAHILIPEINIFTLNPFEFPGNSDEERYFFSNKEGNNRKGNTVQSSKATCTGYWKATGSAKRINCSKKAMPIIGIRKSLVFYKTKKNSNRAFRTNWTMHEYFIAVSENYSIQHKNNSLQAGTLARIGNWTLCRIFLKKRRRNSVAASEDYDSDYYKHRNIDLNMSDTDSSSASSSSSPHSDDH</sequence>
<accession>A0A022RTI2</accession>
<dbReference type="InterPro" id="IPR003441">
    <property type="entry name" value="NAC-dom"/>
</dbReference>
<dbReference type="Pfam" id="PF02365">
    <property type="entry name" value="NAM"/>
    <property type="match status" value="1"/>
</dbReference>
<dbReference type="EMBL" id="KI630265">
    <property type="protein sequence ID" value="EYU43023.1"/>
    <property type="molecule type" value="Genomic_DNA"/>
</dbReference>
<dbReference type="AlphaFoldDB" id="A0A022RTI2"/>
<evidence type="ECO:0000256" key="5">
    <source>
        <dbReference type="SAM" id="MobiDB-lite"/>
    </source>
</evidence>
<dbReference type="PANTHER" id="PTHR31719">
    <property type="entry name" value="NAC TRANSCRIPTION FACTOR 56"/>
    <property type="match status" value="1"/>
</dbReference>
<dbReference type="PANTHER" id="PTHR31719:SF130">
    <property type="entry name" value="NAC DOMAIN-CONTAINING PROTEIN 18"/>
    <property type="match status" value="1"/>
</dbReference>
<evidence type="ECO:0000313" key="7">
    <source>
        <dbReference type="EMBL" id="EYU43023.1"/>
    </source>
</evidence>
<keyword evidence="2" id="KW-0238">DNA-binding</keyword>
<dbReference type="GO" id="GO:0003677">
    <property type="term" value="F:DNA binding"/>
    <property type="evidence" value="ECO:0007669"/>
    <property type="project" value="UniProtKB-KW"/>
</dbReference>
<evidence type="ECO:0000256" key="3">
    <source>
        <dbReference type="ARBA" id="ARBA00023163"/>
    </source>
</evidence>
<evidence type="ECO:0000259" key="6">
    <source>
        <dbReference type="PROSITE" id="PS51005"/>
    </source>
</evidence>
<evidence type="ECO:0000256" key="2">
    <source>
        <dbReference type="ARBA" id="ARBA00023125"/>
    </source>
</evidence>
<evidence type="ECO:0000313" key="8">
    <source>
        <dbReference type="Proteomes" id="UP000030748"/>
    </source>
</evidence>
<feature type="region of interest" description="Disordered" evidence="5">
    <location>
        <begin position="205"/>
        <end position="224"/>
    </location>
</feature>
<keyword evidence="4" id="KW-0539">Nucleus</keyword>
<dbReference type="InterPro" id="IPR036093">
    <property type="entry name" value="NAC_dom_sf"/>
</dbReference>
<dbReference type="OrthoDB" id="1871428at2759"/>
<dbReference type="SUPFAM" id="SSF101941">
    <property type="entry name" value="NAC domain"/>
    <property type="match status" value="1"/>
</dbReference>